<proteinExistence type="predicted"/>
<keyword evidence="1" id="KW-0472">Membrane</keyword>
<organism evidence="2">
    <name type="scientific">Culicoides sonorensis</name>
    <name type="common">Biting midge</name>
    <dbReference type="NCBI Taxonomy" id="179676"/>
    <lineage>
        <taxon>Eukaryota</taxon>
        <taxon>Metazoa</taxon>
        <taxon>Ecdysozoa</taxon>
        <taxon>Arthropoda</taxon>
        <taxon>Hexapoda</taxon>
        <taxon>Insecta</taxon>
        <taxon>Pterygota</taxon>
        <taxon>Neoptera</taxon>
        <taxon>Endopterygota</taxon>
        <taxon>Diptera</taxon>
        <taxon>Nematocera</taxon>
        <taxon>Chironomoidea</taxon>
        <taxon>Ceratopogonidae</taxon>
        <taxon>Ceratopogoninae</taxon>
        <taxon>Culicoides</taxon>
        <taxon>Monoculicoides</taxon>
    </lineage>
</organism>
<keyword evidence="1" id="KW-0812">Transmembrane</keyword>
<protein>
    <submittedName>
        <fullName evidence="2">CSON014071 protein</fullName>
    </submittedName>
</protein>
<sequence length="61" mass="7223">MRQYVLFFHNGCQVLVCNLIIFLGLLIHFNNAAMSMKQLEKTMETLRIHAFLNFRAYVKKC</sequence>
<gene>
    <name evidence="2" type="primary">CSON014071</name>
</gene>
<keyword evidence="1" id="KW-1133">Transmembrane helix</keyword>
<accession>A0A336MLV8</accession>
<dbReference type="VEuPathDB" id="VectorBase:CSON014071"/>
<reference evidence="2" key="1">
    <citation type="submission" date="2018-07" db="EMBL/GenBank/DDBJ databases">
        <authorList>
            <person name="Quirk P.G."/>
            <person name="Krulwich T.A."/>
        </authorList>
    </citation>
    <scope>NUCLEOTIDE SEQUENCE</scope>
</reference>
<dbReference type="EMBL" id="UFQT01000756">
    <property type="protein sequence ID" value="SSX26998.1"/>
    <property type="molecule type" value="Genomic_DNA"/>
</dbReference>
<name>A0A336MLV8_CULSO</name>
<evidence type="ECO:0000313" key="2">
    <source>
        <dbReference type="EMBL" id="SSX26998.1"/>
    </source>
</evidence>
<evidence type="ECO:0000256" key="1">
    <source>
        <dbReference type="SAM" id="Phobius"/>
    </source>
</evidence>
<dbReference type="AlphaFoldDB" id="A0A336MLV8"/>
<feature type="transmembrane region" description="Helical" evidence="1">
    <location>
        <begin position="6"/>
        <end position="29"/>
    </location>
</feature>